<dbReference type="AlphaFoldDB" id="A0AAU1TWY6"/>
<organism evidence="1">
    <name type="scientific">Streptomyces sp. NBC_00119</name>
    <dbReference type="NCBI Taxonomy" id="2975659"/>
    <lineage>
        <taxon>Bacteria</taxon>
        <taxon>Bacillati</taxon>
        <taxon>Actinomycetota</taxon>
        <taxon>Actinomycetes</taxon>
        <taxon>Kitasatosporales</taxon>
        <taxon>Streptomycetaceae</taxon>
        <taxon>Streptomyces</taxon>
    </lineage>
</organism>
<evidence type="ECO:0000313" key="1">
    <source>
        <dbReference type="EMBL" id="WTS09939.1"/>
    </source>
</evidence>
<gene>
    <name evidence="1" type="ORF">OHU69_01720</name>
</gene>
<reference evidence="1" key="1">
    <citation type="submission" date="2022-10" db="EMBL/GenBank/DDBJ databases">
        <title>The complete genomes of actinobacterial strains from the NBC collection.</title>
        <authorList>
            <person name="Joergensen T.S."/>
            <person name="Alvarez Arevalo M."/>
            <person name="Sterndorff E.B."/>
            <person name="Faurdal D."/>
            <person name="Vuksanovic O."/>
            <person name="Mourched A.-S."/>
            <person name="Charusanti P."/>
            <person name="Shaw S."/>
            <person name="Blin K."/>
            <person name="Weber T."/>
        </authorList>
    </citation>
    <scope>NUCLEOTIDE SEQUENCE</scope>
    <source>
        <strain evidence="1">NBC_00119</strain>
    </source>
</reference>
<name>A0AAU1TWY6_9ACTN</name>
<accession>A0AAU1TWY6</accession>
<protein>
    <submittedName>
        <fullName evidence="1">Uncharacterized protein</fullName>
    </submittedName>
</protein>
<proteinExistence type="predicted"/>
<dbReference type="EMBL" id="CP108195">
    <property type="protein sequence ID" value="WTS09939.1"/>
    <property type="molecule type" value="Genomic_DNA"/>
</dbReference>
<sequence length="76" mass="8610">MQIRKLLRETPTMPATVIVERIGWQRGRTILKERVVRELGPACLPVDPVSRTTYRPGEPAQCDLWFSEADIPLGHG</sequence>